<protein>
    <recommendedName>
        <fullName evidence="3">Arrestin-like N-terminal domain-containing protein</fullName>
    </recommendedName>
</protein>
<organism evidence="1 2">
    <name type="scientific">Emericellopsis atlantica</name>
    <dbReference type="NCBI Taxonomy" id="2614577"/>
    <lineage>
        <taxon>Eukaryota</taxon>
        <taxon>Fungi</taxon>
        <taxon>Dikarya</taxon>
        <taxon>Ascomycota</taxon>
        <taxon>Pezizomycotina</taxon>
        <taxon>Sordariomycetes</taxon>
        <taxon>Hypocreomycetidae</taxon>
        <taxon>Hypocreales</taxon>
        <taxon>Bionectriaceae</taxon>
        <taxon>Emericellopsis</taxon>
    </lineage>
</organism>
<gene>
    <name evidence="1" type="ORF">F5Z01DRAFT_675812</name>
</gene>
<sequence length="467" mass="51741">METDKHRWTTSSDQGPVHLDLAFTVESGFRSGLYSSSVCLVRPGDTLKGSYRIKTGLAMGGSWVEVSLQGIQSVMTEDAVPSRDGMYRDHFRAERFLHLSHRVKLDDDHKVEDGQRVYTVPFVLVIPPGLDRTSDRTEDRCKPLPPSFDIQRSALTAWSRPVPPSVFISYLLRASVQYSGPPEDAAPGRPKSAHVVHPLTCLPYLETQPPIETSCFPKEYVLSARQTVWGSFVGRKLGHVTFETREPPPLVYNSEQASATDCILWITIDGRPADLHRLRAASIKVEPVLQIRTYYSGTKLAGTPHREAVNESRSIRLHADTWSTRDARRASTTSVASFWPSGESVREEASRPTLAAEEDTIPWHTHATVPIEPPLRLQPSFCGDYVASSYAIIAKISIGGVYAKSSYLFFPLQVAYPCAARRDSEQTGVERLGPAPSPSLENNVCCSAMDADMQSNNDLMPPPYVAQ</sequence>
<dbReference type="OrthoDB" id="5120976at2759"/>
<accession>A0A9P7ZIT3</accession>
<dbReference type="EMBL" id="MU251261">
    <property type="protein sequence ID" value="KAG9252701.1"/>
    <property type="molecule type" value="Genomic_DNA"/>
</dbReference>
<dbReference type="AlphaFoldDB" id="A0A9P7ZIT3"/>
<evidence type="ECO:0000313" key="1">
    <source>
        <dbReference type="EMBL" id="KAG9252701.1"/>
    </source>
</evidence>
<comment type="caution">
    <text evidence="1">The sequence shown here is derived from an EMBL/GenBank/DDBJ whole genome shotgun (WGS) entry which is preliminary data.</text>
</comment>
<proteinExistence type="predicted"/>
<keyword evidence="2" id="KW-1185">Reference proteome</keyword>
<dbReference type="RefSeq" id="XP_046116625.1">
    <property type="nucleotide sequence ID" value="XM_046265187.1"/>
</dbReference>
<evidence type="ECO:0000313" key="2">
    <source>
        <dbReference type="Proteomes" id="UP000887229"/>
    </source>
</evidence>
<dbReference type="GeneID" id="70296090"/>
<dbReference type="Proteomes" id="UP000887229">
    <property type="component" value="Unassembled WGS sequence"/>
</dbReference>
<evidence type="ECO:0008006" key="3">
    <source>
        <dbReference type="Google" id="ProtNLM"/>
    </source>
</evidence>
<reference evidence="1" key="1">
    <citation type="journal article" date="2021" name="IMA Fungus">
        <title>Genomic characterization of three marine fungi, including Emericellopsis atlantica sp. nov. with signatures of a generalist lifestyle and marine biomass degradation.</title>
        <authorList>
            <person name="Hagestad O.C."/>
            <person name="Hou L."/>
            <person name="Andersen J.H."/>
            <person name="Hansen E.H."/>
            <person name="Altermark B."/>
            <person name="Li C."/>
            <person name="Kuhnert E."/>
            <person name="Cox R.J."/>
            <person name="Crous P.W."/>
            <person name="Spatafora J.W."/>
            <person name="Lail K."/>
            <person name="Amirebrahimi M."/>
            <person name="Lipzen A."/>
            <person name="Pangilinan J."/>
            <person name="Andreopoulos W."/>
            <person name="Hayes R.D."/>
            <person name="Ng V."/>
            <person name="Grigoriev I.V."/>
            <person name="Jackson S.A."/>
            <person name="Sutton T.D.S."/>
            <person name="Dobson A.D.W."/>
            <person name="Rama T."/>
        </authorList>
    </citation>
    <scope>NUCLEOTIDE SEQUENCE</scope>
    <source>
        <strain evidence="1">TS7</strain>
    </source>
</reference>
<name>A0A9P7ZIT3_9HYPO</name>